<feature type="non-terminal residue" evidence="1">
    <location>
        <position position="364"/>
    </location>
</feature>
<keyword evidence="2" id="KW-1185">Reference proteome</keyword>
<gene>
    <name evidence="1" type="ORF">NTEN_LOCUS7009</name>
</gene>
<evidence type="ECO:0000313" key="1">
    <source>
        <dbReference type="EMBL" id="CAB0001222.1"/>
    </source>
</evidence>
<accession>A0A6H5GEE1</accession>
<proteinExistence type="predicted"/>
<protein>
    <submittedName>
        <fullName evidence="1">Uncharacterized protein</fullName>
    </submittedName>
</protein>
<organism evidence="1 2">
    <name type="scientific">Nesidiocoris tenuis</name>
    <dbReference type="NCBI Taxonomy" id="355587"/>
    <lineage>
        <taxon>Eukaryota</taxon>
        <taxon>Metazoa</taxon>
        <taxon>Ecdysozoa</taxon>
        <taxon>Arthropoda</taxon>
        <taxon>Hexapoda</taxon>
        <taxon>Insecta</taxon>
        <taxon>Pterygota</taxon>
        <taxon>Neoptera</taxon>
        <taxon>Paraneoptera</taxon>
        <taxon>Hemiptera</taxon>
        <taxon>Heteroptera</taxon>
        <taxon>Panheteroptera</taxon>
        <taxon>Cimicomorpha</taxon>
        <taxon>Miridae</taxon>
        <taxon>Dicyphina</taxon>
        <taxon>Nesidiocoris</taxon>
    </lineage>
</organism>
<evidence type="ECO:0000313" key="2">
    <source>
        <dbReference type="Proteomes" id="UP000479000"/>
    </source>
</evidence>
<dbReference type="EMBL" id="CADCXU010010453">
    <property type="protein sequence ID" value="CAB0001222.1"/>
    <property type="molecule type" value="Genomic_DNA"/>
</dbReference>
<dbReference type="Proteomes" id="UP000479000">
    <property type="component" value="Unassembled WGS sequence"/>
</dbReference>
<dbReference type="AlphaFoldDB" id="A0A6H5GEE1"/>
<name>A0A6H5GEE1_9HEMI</name>
<reference evidence="1 2" key="1">
    <citation type="submission" date="2020-02" db="EMBL/GenBank/DDBJ databases">
        <authorList>
            <person name="Ferguson B K."/>
        </authorList>
    </citation>
    <scope>NUCLEOTIDE SEQUENCE [LARGE SCALE GENOMIC DNA]</scope>
</reference>
<sequence length="364" mass="41486">MDQKSMMMDGNGLIIVDRTSSKIKDREPWIVDQGSWILRSVSVDHSFDLFKFRTIKILMKQSIIIQHETTVPTIGENVVADVEWLLLIGRKMEKTPEMDGQQRMQLSVALQNLQQIQKLFKAETFFSLILVLSGIKRTAQTFNDTTGRSLLDSAIESPPAGGMSRRWACPVRQNGTVEGWDGRRSRVEPFIVTSSKIKDREPWIVDQGSWILRSVSVDHSFDLFKFLYYYTACVKSSISMELCQNGATSIFDPLERLYPHVAAGPPRRSDRLYYGPFLPSNRLSSKEHLCVVGQNRPRIRIQHPRKPQKPISDILKRLHTHGLSTQGYELIFNPSPGSAVQFVQKIDRGPFIIENEGGLGKLWK</sequence>